<dbReference type="AlphaFoldDB" id="A0AAV8U9X8"/>
<accession>A0AAV8U9X8</accession>
<dbReference type="InterPro" id="IPR046625">
    <property type="entry name" value="DUF6737"/>
</dbReference>
<dbReference type="PANTHER" id="PTHR36046">
    <property type="entry name" value="PROTEIN, PUTATIVE-RELATED"/>
    <property type="match status" value="1"/>
</dbReference>
<keyword evidence="3" id="KW-1185">Reference proteome</keyword>
<protein>
    <recommendedName>
        <fullName evidence="1">DUF6737 domain-containing protein</fullName>
    </recommendedName>
</protein>
<evidence type="ECO:0000259" key="1">
    <source>
        <dbReference type="Pfam" id="PF20522"/>
    </source>
</evidence>
<dbReference type="Proteomes" id="UP001159364">
    <property type="component" value="Linkage Group LG08"/>
</dbReference>
<proteinExistence type="predicted"/>
<dbReference type="GO" id="GO:0009507">
    <property type="term" value="C:chloroplast"/>
    <property type="evidence" value="ECO:0007669"/>
    <property type="project" value="TreeGrafter"/>
</dbReference>
<dbReference type="EMBL" id="JAIWQS010000008">
    <property type="protein sequence ID" value="KAJ8899284.1"/>
    <property type="molecule type" value="Genomic_DNA"/>
</dbReference>
<evidence type="ECO:0000313" key="2">
    <source>
        <dbReference type="EMBL" id="KAJ8899284.1"/>
    </source>
</evidence>
<name>A0AAV8U9X8_9ROSI</name>
<gene>
    <name evidence="2" type="ORF">K2173_018258</name>
</gene>
<comment type="caution">
    <text evidence="2">The sequence shown here is derived from an EMBL/GenBank/DDBJ whole genome shotgun (WGS) entry which is preliminary data.</text>
</comment>
<reference evidence="2 3" key="1">
    <citation type="submission" date="2021-09" db="EMBL/GenBank/DDBJ databases">
        <title>Genomic insights and catalytic innovation underlie evolution of tropane alkaloids biosynthesis.</title>
        <authorList>
            <person name="Wang Y.-J."/>
            <person name="Tian T."/>
            <person name="Huang J.-P."/>
            <person name="Huang S.-X."/>
        </authorList>
    </citation>
    <scope>NUCLEOTIDE SEQUENCE [LARGE SCALE GENOMIC DNA]</scope>
    <source>
        <strain evidence="2">KIB-2018</strain>
        <tissue evidence="2">Leaf</tissue>
    </source>
</reference>
<dbReference type="Pfam" id="PF20522">
    <property type="entry name" value="DUF6737"/>
    <property type="match status" value="1"/>
</dbReference>
<feature type="domain" description="DUF6737" evidence="1">
    <location>
        <begin position="89"/>
        <end position="144"/>
    </location>
</feature>
<evidence type="ECO:0000313" key="3">
    <source>
        <dbReference type="Proteomes" id="UP001159364"/>
    </source>
</evidence>
<dbReference type="PANTHER" id="PTHR36046:SF1">
    <property type="entry name" value="DUF6737 DOMAIN-CONTAINING PROTEIN"/>
    <property type="match status" value="1"/>
</dbReference>
<sequence>MGTLSILPLSCPPPSAFPSSSCARTDLSKSISSPRLTFENLHPINLRTKTVVFGAGSRGPDEYSQFLDENGEVEDMDGYLNYLSLEYESVWDTKPSWCQPWTITLTGLLAIVCSWLTLQSAVVTSMVTVLICSWWYIFLYSYPKVHVAHYVQCQFFLDHYSPNFLFSYSSLLLHSVFDPYKHLEDSF</sequence>
<organism evidence="2 3">
    <name type="scientific">Erythroxylum novogranatense</name>
    <dbReference type="NCBI Taxonomy" id="1862640"/>
    <lineage>
        <taxon>Eukaryota</taxon>
        <taxon>Viridiplantae</taxon>
        <taxon>Streptophyta</taxon>
        <taxon>Embryophyta</taxon>
        <taxon>Tracheophyta</taxon>
        <taxon>Spermatophyta</taxon>
        <taxon>Magnoliopsida</taxon>
        <taxon>eudicotyledons</taxon>
        <taxon>Gunneridae</taxon>
        <taxon>Pentapetalae</taxon>
        <taxon>rosids</taxon>
        <taxon>fabids</taxon>
        <taxon>Malpighiales</taxon>
        <taxon>Erythroxylaceae</taxon>
        <taxon>Erythroxylum</taxon>
    </lineage>
</organism>